<dbReference type="InParanoid" id="B7G8M5"/>
<dbReference type="OrthoDB" id="44589at2759"/>
<dbReference type="Pfam" id="PF09423">
    <property type="entry name" value="PhoD"/>
    <property type="match status" value="1"/>
</dbReference>
<dbReference type="EMBL" id="CM000621">
    <property type="protein sequence ID" value="EEC45069.1"/>
    <property type="molecule type" value="Genomic_DNA"/>
</dbReference>
<evidence type="ECO:0000313" key="5">
    <source>
        <dbReference type="Proteomes" id="UP000000759"/>
    </source>
</evidence>
<evidence type="ECO:0008006" key="6">
    <source>
        <dbReference type="Google" id="ProtNLM"/>
    </source>
</evidence>
<dbReference type="STRING" id="556484.B7G8M5"/>
<dbReference type="SUPFAM" id="SSF56300">
    <property type="entry name" value="Metallo-dependent phosphatases"/>
    <property type="match status" value="1"/>
</dbReference>
<dbReference type="PaxDb" id="2850-Phatr39432"/>
<dbReference type="RefSeq" id="XP_002183369.1">
    <property type="nucleotide sequence ID" value="XM_002183333.1"/>
</dbReference>
<dbReference type="OMA" id="LESNTHY"/>
<dbReference type="InterPro" id="IPR038607">
    <property type="entry name" value="PhoD-like_sf"/>
</dbReference>
<reference evidence="4 5" key="1">
    <citation type="journal article" date="2008" name="Nature">
        <title>The Phaeodactylum genome reveals the evolutionary history of diatom genomes.</title>
        <authorList>
            <person name="Bowler C."/>
            <person name="Allen A.E."/>
            <person name="Badger J.H."/>
            <person name="Grimwood J."/>
            <person name="Jabbari K."/>
            <person name="Kuo A."/>
            <person name="Maheswari U."/>
            <person name="Martens C."/>
            <person name="Maumus F."/>
            <person name="Otillar R.P."/>
            <person name="Rayko E."/>
            <person name="Salamov A."/>
            <person name="Vandepoele K."/>
            <person name="Beszteri B."/>
            <person name="Gruber A."/>
            <person name="Heijde M."/>
            <person name="Katinka M."/>
            <person name="Mock T."/>
            <person name="Valentin K."/>
            <person name="Verret F."/>
            <person name="Berges J.A."/>
            <person name="Brownlee C."/>
            <person name="Cadoret J.P."/>
            <person name="Chiovitti A."/>
            <person name="Choi C.J."/>
            <person name="Coesel S."/>
            <person name="De Martino A."/>
            <person name="Detter J.C."/>
            <person name="Durkin C."/>
            <person name="Falciatore A."/>
            <person name="Fournet J."/>
            <person name="Haruta M."/>
            <person name="Huysman M.J."/>
            <person name="Jenkins B.D."/>
            <person name="Jiroutova K."/>
            <person name="Jorgensen R.E."/>
            <person name="Joubert Y."/>
            <person name="Kaplan A."/>
            <person name="Kroger N."/>
            <person name="Kroth P.G."/>
            <person name="La Roche J."/>
            <person name="Lindquist E."/>
            <person name="Lommer M."/>
            <person name="Martin-Jezequel V."/>
            <person name="Lopez P.J."/>
            <person name="Lucas S."/>
            <person name="Mangogna M."/>
            <person name="McGinnis K."/>
            <person name="Medlin L.K."/>
            <person name="Montsant A."/>
            <person name="Oudot-Le Secq M.P."/>
            <person name="Napoli C."/>
            <person name="Obornik M."/>
            <person name="Parker M.S."/>
            <person name="Petit J.L."/>
            <person name="Porcel B.M."/>
            <person name="Poulsen N."/>
            <person name="Robison M."/>
            <person name="Rychlewski L."/>
            <person name="Rynearson T.A."/>
            <person name="Schmutz J."/>
            <person name="Shapiro H."/>
            <person name="Siaut M."/>
            <person name="Stanley M."/>
            <person name="Sussman M.R."/>
            <person name="Taylor A.R."/>
            <person name="Vardi A."/>
            <person name="von Dassow P."/>
            <person name="Vyverman W."/>
            <person name="Willis A."/>
            <person name="Wyrwicz L.S."/>
            <person name="Rokhsar D.S."/>
            <person name="Weissenbach J."/>
            <person name="Armbrust E.V."/>
            <person name="Green B.R."/>
            <person name="Van de Peer Y."/>
            <person name="Grigoriev I.V."/>
        </authorList>
    </citation>
    <scope>NUCLEOTIDE SEQUENCE [LARGE SCALE GENOMIC DNA]</scope>
    <source>
        <strain evidence="4 5">CCAP 1055/1</strain>
    </source>
</reference>
<dbReference type="PANTHER" id="PTHR43606">
    <property type="entry name" value="PHOSPHATASE, PUTATIVE (AFU_ORTHOLOGUE AFUA_6G08710)-RELATED"/>
    <property type="match status" value="1"/>
</dbReference>
<evidence type="ECO:0000256" key="1">
    <source>
        <dbReference type="SAM" id="MobiDB-lite"/>
    </source>
</evidence>
<proteinExistence type="predicted"/>
<gene>
    <name evidence="4" type="ORF">PHATRDRAFT_39432</name>
</gene>
<protein>
    <recommendedName>
        <fullName evidence="6">Alkaline phosphatase</fullName>
    </recommendedName>
</protein>
<dbReference type="Gene3D" id="3.60.21.70">
    <property type="entry name" value="PhoD-like phosphatase"/>
    <property type="match status" value="1"/>
</dbReference>
<feature type="domain" description="Phospholipase D N-terminal" evidence="3">
    <location>
        <begin position="82"/>
        <end position="182"/>
    </location>
</feature>
<dbReference type="PANTHER" id="PTHR43606:SF2">
    <property type="entry name" value="ALKALINE PHOSPHATASE FAMILY PROTEIN (AFU_ORTHOLOGUE AFUA_5G03860)"/>
    <property type="match status" value="1"/>
</dbReference>
<feature type="domain" description="PhoD-like phosphatase metallophosphatase" evidence="2">
    <location>
        <begin position="196"/>
        <end position="656"/>
    </location>
</feature>
<reference evidence="5" key="2">
    <citation type="submission" date="2008-08" db="EMBL/GenBank/DDBJ databases">
        <authorList>
            <consortium name="Diatom Consortium"/>
            <person name="Grigoriev I."/>
            <person name="Grimwood J."/>
            <person name="Kuo A."/>
            <person name="Otillar R.P."/>
            <person name="Salamov A."/>
            <person name="Detter J.C."/>
            <person name="Lindquist E."/>
            <person name="Shapiro H."/>
            <person name="Lucas S."/>
            <person name="Glavina del Rio T."/>
            <person name="Pitluck S."/>
            <person name="Rokhsar D."/>
            <person name="Bowler C."/>
        </authorList>
    </citation>
    <scope>GENOME REANNOTATION</scope>
    <source>
        <strain evidence="5">CCAP 1055/1</strain>
    </source>
</reference>
<dbReference type="HOGENOM" id="CLU_355082_0_0_1"/>
<dbReference type="Pfam" id="PF16655">
    <property type="entry name" value="PhoD_N"/>
    <property type="match status" value="1"/>
</dbReference>
<evidence type="ECO:0000313" key="4">
    <source>
        <dbReference type="EMBL" id="EEC45069.1"/>
    </source>
</evidence>
<evidence type="ECO:0000259" key="3">
    <source>
        <dbReference type="Pfam" id="PF16655"/>
    </source>
</evidence>
<dbReference type="eggNOG" id="ENOG502QU5W">
    <property type="taxonomic scope" value="Eukaryota"/>
</dbReference>
<dbReference type="InterPro" id="IPR029052">
    <property type="entry name" value="Metallo-depent_PP-like"/>
</dbReference>
<dbReference type="InterPro" id="IPR032093">
    <property type="entry name" value="PhoD_N"/>
</dbReference>
<dbReference type="AlphaFoldDB" id="B7G8M5"/>
<dbReference type="Gene3D" id="2.60.40.380">
    <property type="entry name" value="Purple acid phosphatase-like, N-terminal"/>
    <property type="match status" value="1"/>
</dbReference>
<sequence length="791" mass="86129">MKIPTVLSFLYVGNLLRDAHCSPLPELFAAKSMEEVEALMSKTKQRPAHEVLRGRRRLQDGTLETSNHILADRFGGEAGFFHSVASGDPLADAVIIWTRYTPVNVDDEITLEFRMAAIDPNLEVNAHLDPTLNENIKRGKVTVTAASDFTAKIDVTGLPSNTQFVYVFSDGQQVSDIGLTKTAPAPGDEDPDLIYAFFSCSHFTNGFFHAYDVASTIQDLDLWIHVGDYYYEYGLFDTYAREAAEQRDQFVLPIWETIDLQDYRNRHSTHVAHDEGLRNLRRRAPMIATWDDHETTNDSYGNVNQGTGAENHQETCLANATSPDADKAAAQCDRPEGDAVERFTAAAQAYWEWMPIRYVEGTMGEIQTGTLTQIIEWGDLATIASFDTRMSFRTEESTGASAFATYAAVGAVNTNVSSYSDPSSDAYAAIQQIRESDRGSRLNESFSMLGDYFDTLEDVFEASKAAGKPWQIWAANTMMGHYVLPDAAQFYLDAPEEVQAIIQTYFDAFMLSEAALTARLISALRVADIEWNLDDYGGFYAERAKITEMAKASTNNMVVLGGDLHDAFAWVLVEGGEVEGAPVAINLGCPSVTSPGFKNAFLPVFSPILEAIGGEDVAIDIMNRGYARANPNLKFSDIGKKGFVAIKATMDTHTAEYIGFSPETLLTDFATARTDGAITAPFECQISLTTQSDVPGSLEPSETCSAIAFDNERPAVYDLPVPSLDNMPEGDALTVCGMIGCAFDASTEPTDSASTVTPTAPAPAPASSSTLSIGRSMGLVTGVLLLIVTLL</sequence>
<name>B7G8M5_PHATC</name>
<dbReference type="Proteomes" id="UP000000759">
    <property type="component" value="Chromosome 19"/>
</dbReference>
<feature type="region of interest" description="Disordered" evidence="1">
    <location>
        <begin position="750"/>
        <end position="770"/>
    </location>
</feature>
<keyword evidence="5" id="KW-1185">Reference proteome</keyword>
<evidence type="ECO:0000259" key="2">
    <source>
        <dbReference type="Pfam" id="PF09423"/>
    </source>
</evidence>
<accession>B7G8M5</accession>
<dbReference type="InterPro" id="IPR018946">
    <property type="entry name" value="PhoD-like_MPP"/>
</dbReference>
<organism evidence="4 5">
    <name type="scientific">Phaeodactylum tricornutum (strain CCAP 1055/1)</name>
    <dbReference type="NCBI Taxonomy" id="556484"/>
    <lineage>
        <taxon>Eukaryota</taxon>
        <taxon>Sar</taxon>
        <taxon>Stramenopiles</taxon>
        <taxon>Ochrophyta</taxon>
        <taxon>Bacillariophyta</taxon>
        <taxon>Bacillariophyceae</taxon>
        <taxon>Bacillariophycidae</taxon>
        <taxon>Naviculales</taxon>
        <taxon>Phaeodactylaceae</taxon>
        <taxon>Phaeodactylum</taxon>
    </lineage>
</organism>
<dbReference type="GeneID" id="7195149"/>
<dbReference type="KEGG" id="pti:PHATRDRAFT_39432"/>
<dbReference type="InterPro" id="IPR052900">
    <property type="entry name" value="Phospholipid_Metab_Enz"/>
</dbReference>